<comment type="caution">
    <text evidence="9">The sequence shown here is derived from an EMBL/GenBank/DDBJ whole genome shotgun (WGS) entry which is preliminary data.</text>
</comment>
<feature type="transmembrane region" description="Helical" evidence="7">
    <location>
        <begin position="56"/>
        <end position="77"/>
    </location>
</feature>
<evidence type="ECO:0000259" key="8">
    <source>
        <dbReference type="Pfam" id="PF04239"/>
    </source>
</evidence>
<evidence type="ECO:0000313" key="10">
    <source>
        <dbReference type="Proteomes" id="UP001596410"/>
    </source>
</evidence>
<protein>
    <submittedName>
        <fullName evidence="9">DUF421 domain-containing protein</fullName>
    </submittedName>
</protein>
<dbReference type="RefSeq" id="WP_204706153.1">
    <property type="nucleotide sequence ID" value="NZ_JBHSZV010000004.1"/>
</dbReference>
<name>A0ABW2EDC3_9BACI</name>
<accession>A0ABW2EDC3</accession>
<proteinExistence type="inferred from homology"/>
<evidence type="ECO:0000313" key="9">
    <source>
        <dbReference type="EMBL" id="MFC7060314.1"/>
    </source>
</evidence>
<keyword evidence="4 7" id="KW-0812">Transmembrane</keyword>
<reference evidence="10" key="1">
    <citation type="journal article" date="2019" name="Int. J. Syst. Evol. Microbiol.">
        <title>The Global Catalogue of Microorganisms (GCM) 10K type strain sequencing project: providing services to taxonomists for standard genome sequencing and annotation.</title>
        <authorList>
            <consortium name="The Broad Institute Genomics Platform"/>
            <consortium name="The Broad Institute Genome Sequencing Center for Infectious Disease"/>
            <person name="Wu L."/>
            <person name="Ma J."/>
        </authorList>
    </citation>
    <scope>NUCLEOTIDE SEQUENCE [LARGE SCALE GENOMIC DNA]</scope>
    <source>
        <strain evidence="10">CGMCC 4.1621</strain>
    </source>
</reference>
<sequence length="203" mass="23162">MDLNFIWKAIVIVIGGVLILRLAGRKSISQLTVAQTVMMIAVGSLVIQPVSDRNIWITMVITLLLVLTLIFIEYIVLKYDAMETFIYGKSVLVVENGQINERNLKQLRLTVDMLEVRLRQQNIKTFSDLQWATIESNGQLGYMLKPNKEYATKEDIQLLISMMQVNHCNPPAKTSVTQTSVSNNIFEEIKNKKHVEELPKDLK</sequence>
<gene>
    <name evidence="9" type="ORF">ACFQIC_00320</name>
</gene>
<evidence type="ECO:0000256" key="1">
    <source>
        <dbReference type="ARBA" id="ARBA00004651"/>
    </source>
</evidence>
<evidence type="ECO:0000256" key="5">
    <source>
        <dbReference type="ARBA" id="ARBA00022989"/>
    </source>
</evidence>
<feature type="transmembrane region" description="Helical" evidence="7">
    <location>
        <begin position="31"/>
        <end position="50"/>
    </location>
</feature>
<keyword evidence="3" id="KW-1003">Cell membrane</keyword>
<dbReference type="InterPro" id="IPR023090">
    <property type="entry name" value="UPF0702_alpha/beta_dom_sf"/>
</dbReference>
<dbReference type="Gene3D" id="3.30.240.20">
    <property type="entry name" value="bsu07140 like domains"/>
    <property type="match status" value="1"/>
</dbReference>
<dbReference type="PANTHER" id="PTHR34582:SF2">
    <property type="entry name" value="UPF0702 TRANSMEMBRANE PROTEIN YDFR"/>
    <property type="match status" value="1"/>
</dbReference>
<keyword evidence="6 7" id="KW-0472">Membrane</keyword>
<feature type="transmembrane region" description="Helical" evidence="7">
    <location>
        <begin position="6"/>
        <end position="24"/>
    </location>
</feature>
<keyword evidence="5 7" id="KW-1133">Transmembrane helix</keyword>
<evidence type="ECO:0000256" key="4">
    <source>
        <dbReference type="ARBA" id="ARBA00022692"/>
    </source>
</evidence>
<evidence type="ECO:0000256" key="6">
    <source>
        <dbReference type="ARBA" id="ARBA00023136"/>
    </source>
</evidence>
<dbReference type="EMBL" id="JBHSZV010000004">
    <property type="protein sequence ID" value="MFC7060314.1"/>
    <property type="molecule type" value="Genomic_DNA"/>
</dbReference>
<dbReference type="Pfam" id="PF04239">
    <property type="entry name" value="DUF421"/>
    <property type="match status" value="1"/>
</dbReference>
<evidence type="ECO:0000256" key="3">
    <source>
        <dbReference type="ARBA" id="ARBA00022475"/>
    </source>
</evidence>
<dbReference type="InterPro" id="IPR007353">
    <property type="entry name" value="DUF421"/>
</dbReference>
<evidence type="ECO:0000256" key="7">
    <source>
        <dbReference type="SAM" id="Phobius"/>
    </source>
</evidence>
<organism evidence="9 10">
    <name type="scientific">Halobacillus seohaensis</name>
    <dbReference type="NCBI Taxonomy" id="447421"/>
    <lineage>
        <taxon>Bacteria</taxon>
        <taxon>Bacillati</taxon>
        <taxon>Bacillota</taxon>
        <taxon>Bacilli</taxon>
        <taxon>Bacillales</taxon>
        <taxon>Bacillaceae</taxon>
        <taxon>Halobacillus</taxon>
    </lineage>
</organism>
<dbReference type="PANTHER" id="PTHR34582">
    <property type="entry name" value="UPF0702 TRANSMEMBRANE PROTEIN YCAP"/>
    <property type="match status" value="1"/>
</dbReference>
<keyword evidence="10" id="KW-1185">Reference proteome</keyword>
<comment type="subcellular location">
    <subcellularLocation>
        <location evidence="1">Cell membrane</location>
        <topology evidence="1">Multi-pass membrane protein</topology>
    </subcellularLocation>
</comment>
<comment type="similarity">
    <text evidence="2">Belongs to the UPF0702 family.</text>
</comment>
<evidence type="ECO:0000256" key="2">
    <source>
        <dbReference type="ARBA" id="ARBA00006448"/>
    </source>
</evidence>
<feature type="domain" description="YetF C-terminal" evidence="8">
    <location>
        <begin position="78"/>
        <end position="156"/>
    </location>
</feature>
<dbReference type="Proteomes" id="UP001596410">
    <property type="component" value="Unassembled WGS sequence"/>
</dbReference>